<keyword evidence="7" id="KW-0031">Aminopeptidase</keyword>
<evidence type="ECO:0000259" key="6">
    <source>
        <dbReference type="Pfam" id="PF16188"/>
    </source>
</evidence>
<dbReference type="InterPro" id="IPR050422">
    <property type="entry name" value="X-Pro_aminopeptidase_P"/>
</dbReference>
<protein>
    <submittedName>
        <fullName evidence="7">Aminopeptidase P family protein</fullName>
    </submittedName>
</protein>
<dbReference type="SUPFAM" id="SSF55920">
    <property type="entry name" value="Creatinase/aminopeptidase"/>
    <property type="match status" value="1"/>
</dbReference>
<name>A0ABT2T8N6_9FIRM</name>
<feature type="domain" description="Peptidase M24 C-terminal" evidence="6">
    <location>
        <begin position="534"/>
        <end position="594"/>
    </location>
</feature>
<gene>
    <name evidence="7" type="ORF">OCV51_02935</name>
</gene>
<feature type="domain" description="Creatinase N-terminal" evidence="5">
    <location>
        <begin position="6"/>
        <end position="129"/>
    </location>
</feature>
<evidence type="ECO:0000259" key="4">
    <source>
        <dbReference type="Pfam" id="PF00557"/>
    </source>
</evidence>
<dbReference type="Pfam" id="PF16189">
    <property type="entry name" value="Creatinase_N_2"/>
    <property type="match status" value="1"/>
</dbReference>
<evidence type="ECO:0000259" key="5">
    <source>
        <dbReference type="Pfam" id="PF01321"/>
    </source>
</evidence>
<dbReference type="Gene3D" id="3.40.350.10">
    <property type="entry name" value="Creatinase/prolidase N-terminal domain"/>
    <property type="match status" value="2"/>
</dbReference>
<dbReference type="InterPro" id="IPR029149">
    <property type="entry name" value="Creatin/AminoP/Spt16_N"/>
</dbReference>
<reference evidence="7 8" key="1">
    <citation type="journal article" date="2021" name="ISME Commun">
        <title>Automated analysis of genomic sequences facilitates high-throughput and comprehensive description of bacteria.</title>
        <authorList>
            <person name="Hitch T.C.A."/>
        </authorList>
    </citation>
    <scope>NUCLEOTIDE SEQUENCE [LARGE SCALE GENOMIC DNA]</scope>
    <source>
        <strain evidence="7 8">H2_18</strain>
    </source>
</reference>
<dbReference type="PANTHER" id="PTHR43763">
    <property type="entry name" value="XAA-PRO AMINOPEPTIDASE 1"/>
    <property type="match status" value="1"/>
</dbReference>
<dbReference type="Gene3D" id="3.90.230.10">
    <property type="entry name" value="Creatinase/methionine aminopeptidase superfamily"/>
    <property type="match status" value="1"/>
</dbReference>
<evidence type="ECO:0000256" key="2">
    <source>
        <dbReference type="ARBA" id="ARBA00022723"/>
    </source>
</evidence>
<dbReference type="InterPro" id="IPR033740">
    <property type="entry name" value="Pept_M24B"/>
</dbReference>
<dbReference type="CDD" id="cd01085">
    <property type="entry name" value="APP"/>
    <property type="match status" value="1"/>
</dbReference>
<dbReference type="Proteomes" id="UP001652394">
    <property type="component" value="Unassembled WGS sequence"/>
</dbReference>
<dbReference type="Pfam" id="PF16188">
    <property type="entry name" value="Peptidase_M24_C"/>
    <property type="match status" value="1"/>
</dbReference>
<accession>A0ABT2T8N6</accession>
<sequence>MSIAERIVRLRMYMKSHEIDLCIIPTADYHQSEYVGEYFKLREYMTGFTGSAGTAVFTREKAGLWTDGRYFLQAEEQLKGTGISLYRTGEPGVPSVEEFIKEELPVKGCIGVDGRTIGVNTGEVYEKLAAEKNGRFLYDLDIASFVWKERPSLSRKPAFFLPLKYTGESTQEKLGRVRQVMKKNRADSHIVTSLDDIGWLLNIRGRDVEYFPLLLSYLMIGSDTAELYVDENKFSEEIKAELKKNGVVLLPYNSIYERIKKAEYNAVLLDRDRVNYTLYKNLPKQVRVIWKENPEIMMKCVKNEIEVENIRKAHLKDGVAHTKFMYWLKKNIGTKKITELEVSDKLEAFRKEQEGFLWPSFDPICAYGEHGAIVHYSASRETNVQIKEGGLLLTDTGGNYLEGSTDITRTIAIGEIPQEQKEHFTLVAASMLRLSDARFLYGCTGETLDYAAREPFWRENLDFNHGTGHGVGYLGNIHEPPIAFRWKSGKNSLPPLEENMVITDEPGLYITGTYGIRLENELLVRAGEKNAYGQFMYFETLTFVPIDLDAVEPEKLDEREKKLLNRYHAEVYEKIAPFLSKEECKWLQEYTRPI</sequence>
<evidence type="ECO:0000313" key="8">
    <source>
        <dbReference type="Proteomes" id="UP001652394"/>
    </source>
</evidence>
<dbReference type="Pfam" id="PF00557">
    <property type="entry name" value="Peptidase_M24"/>
    <property type="match status" value="1"/>
</dbReference>
<evidence type="ECO:0000256" key="1">
    <source>
        <dbReference type="ARBA" id="ARBA00008766"/>
    </source>
</evidence>
<dbReference type="EMBL" id="JAOQJX010000003">
    <property type="protein sequence ID" value="MCU6746620.1"/>
    <property type="molecule type" value="Genomic_DNA"/>
</dbReference>
<proteinExistence type="inferred from homology"/>
<feature type="domain" description="Peptidase M24" evidence="4">
    <location>
        <begin position="308"/>
        <end position="525"/>
    </location>
</feature>
<keyword evidence="8" id="KW-1185">Reference proteome</keyword>
<dbReference type="InterPro" id="IPR000994">
    <property type="entry name" value="Pept_M24"/>
</dbReference>
<dbReference type="InterPro" id="IPR036005">
    <property type="entry name" value="Creatinase/aminopeptidase-like"/>
</dbReference>
<keyword evidence="3" id="KW-0378">Hydrolase</keyword>
<keyword evidence="2" id="KW-0479">Metal-binding</keyword>
<dbReference type="RefSeq" id="WP_059069617.1">
    <property type="nucleotide sequence ID" value="NZ_JAOQJX010000003.1"/>
</dbReference>
<comment type="caution">
    <text evidence="7">The sequence shown here is derived from an EMBL/GenBank/DDBJ whole genome shotgun (WGS) entry which is preliminary data.</text>
</comment>
<keyword evidence="7" id="KW-0645">Protease</keyword>
<dbReference type="InterPro" id="IPR000587">
    <property type="entry name" value="Creatinase_N"/>
</dbReference>
<dbReference type="GO" id="GO:0004177">
    <property type="term" value="F:aminopeptidase activity"/>
    <property type="evidence" value="ECO:0007669"/>
    <property type="project" value="UniProtKB-KW"/>
</dbReference>
<dbReference type="SUPFAM" id="SSF53092">
    <property type="entry name" value="Creatinase/prolidase N-terminal domain"/>
    <property type="match status" value="2"/>
</dbReference>
<dbReference type="PANTHER" id="PTHR43763:SF6">
    <property type="entry name" value="XAA-PRO AMINOPEPTIDASE 1"/>
    <property type="match status" value="1"/>
</dbReference>
<dbReference type="Pfam" id="PF01321">
    <property type="entry name" value="Creatinase_N"/>
    <property type="match status" value="1"/>
</dbReference>
<dbReference type="InterPro" id="IPR032416">
    <property type="entry name" value="Peptidase_M24_C"/>
</dbReference>
<organism evidence="7 8">
    <name type="scientific">Faecalicatena acetigenes</name>
    <dbReference type="NCBI Taxonomy" id="2981790"/>
    <lineage>
        <taxon>Bacteria</taxon>
        <taxon>Bacillati</taxon>
        <taxon>Bacillota</taxon>
        <taxon>Clostridia</taxon>
        <taxon>Lachnospirales</taxon>
        <taxon>Lachnospiraceae</taxon>
        <taxon>Faecalicatena</taxon>
    </lineage>
</organism>
<evidence type="ECO:0000313" key="7">
    <source>
        <dbReference type="EMBL" id="MCU6746620.1"/>
    </source>
</evidence>
<evidence type="ECO:0000256" key="3">
    <source>
        <dbReference type="ARBA" id="ARBA00022801"/>
    </source>
</evidence>
<comment type="similarity">
    <text evidence="1">Belongs to the peptidase M24B family.</text>
</comment>